<feature type="domain" description="Solute-binding protein family 3/N-terminal" evidence="1">
    <location>
        <begin position="30"/>
        <end position="248"/>
    </location>
</feature>
<dbReference type="Proteomes" id="UP000838748">
    <property type="component" value="Unassembled WGS sequence"/>
</dbReference>
<sequence length="256" mass="29561">MYRNFAFSILLMPFLVFSETKSELTINHSYFKPYVWAEKGEASQGIYVDILKEAIEVRMNIPIKFQSYPWTRAQMNVQKGIDDGFITIPTSERLEYSIANEVPIIIEKVAVFTYPSHPERVTLEKAQTINDLKPYKIISYLGNGWAKKNLVDHEVDYGSKDLLVSLQKLIKRRGDIIVGSKIVTLYNLKKYNLIHQITRVADLKKQVNLKLLIGRKSEYRAILKQLDSTLKQMEKDGTRDKIISKYIKANTLPTTP</sequence>
<evidence type="ECO:0000259" key="1">
    <source>
        <dbReference type="Pfam" id="PF00497"/>
    </source>
</evidence>
<dbReference type="InterPro" id="IPR001638">
    <property type="entry name" value="Solute-binding_3/MltF_N"/>
</dbReference>
<proteinExistence type="predicted"/>
<dbReference type="Pfam" id="PF00497">
    <property type="entry name" value="SBP_bac_3"/>
    <property type="match status" value="1"/>
</dbReference>
<gene>
    <name evidence="2" type="ORF">VMF7928_01269</name>
</gene>
<accession>A0ABM9A1N0</accession>
<dbReference type="EMBL" id="CAKLDM010000001">
    <property type="protein sequence ID" value="CAH0537717.1"/>
    <property type="molecule type" value="Genomic_DNA"/>
</dbReference>
<protein>
    <recommendedName>
        <fullName evidence="1">Solute-binding protein family 3/N-terminal domain-containing protein</fullName>
    </recommendedName>
</protein>
<reference evidence="2" key="1">
    <citation type="submission" date="2021-11" db="EMBL/GenBank/DDBJ databases">
        <authorList>
            <person name="Rodrigo-Torres L."/>
            <person name="Arahal R. D."/>
            <person name="Lucena T."/>
        </authorList>
    </citation>
    <scope>NUCLEOTIDE SEQUENCE</scope>
    <source>
        <strain evidence="2">CECT 7928</strain>
    </source>
</reference>
<dbReference type="RefSeq" id="WP_237360611.1">
    <property type="nucleotide sequence ID" value="NZ_CAKLDM010000001.1"/>
</dbReference>
<evidence type="ECO:0000313" key="2">
    <source>
        <dbReference type="EMBL" id="CAH0537717.1"/>
    </source>
</evidence>
<dbReference type="SUPFAM" id="SSF53850">
    <property type="entry name" value="Periplasmic binding protein-like II"/>
    <property type="match status" value="1"/>
</dbReference>
<name>A0ABM9A1N0_9VIBR</name>
<dbReference type="Gene3D" id="3.40.190.10">
    <property type="entry name" value="Periplasmic binding protein-like II"/>
    <property type="match status" value="2"/>
</dbReference>
<organism evidence="2 3">
    <name type="scientific">Vibrio marisflavi CECT 7928</name>
    <dbReference type="NCBI Taxonomy" id="634439"/>
    <lineage>
        <taxon>Bacteria</taxon>
        <taxon>Pseudomonadati</taxon>
        <taxon>Pseudomonadota</taxon>
        <taxon>Gammaproteobacteria</taxon>
        <taxon>Vibrionales</taxon>
        <taxon>Vibrionaceae</taxon>
        <taxon>Vibrio</taxon>
    </lineage>
</organism>
<evidence type="ECO:0000313" key="3">
    <source>
        <dbReference type="Proteomes" id="UP000838748"/>
    </source>
</evidence>
<keyword evidence="3" id="KW-1185">Reference proteome</keyword>
<comment type="caution">
    <text evidence="2">The sequence shown here is derived from an EMBL/GenBank/DDBJ whole genome shotgun (WGS) entry which is preliminary data.</text>
</comment>